<accession>A0A364K623</accession>
<keyword evidence="4" id="KW-1133">Transmembrane helix</keyword>
<evidence type="ECO:0000256" key="4">
    <source>
        <dbReference type="SAM" id="Phobius"/>
    </source>
</evidence>
<evidence type="ECO:0000313" key="6">
    <source>
        <dbReference type="EMBL" id="RAL25744.1"/>
    </source>
</evidence>
<feature type="domain" description="TNase-like" evidence="5">
    <location>
        <begin position="56"/>
        <end position="187"/>
    </location>
</feature>
<comment type="caution">
    <text evidence="6">The sequence shown here is derived from an EMBL/GenBank/DDBJ whole genome shotgun (WGS) entry which is preliminary data.</text>
</comment>
<keyword evidence="3" id="KW-0378">Hydrolase</keyword>
<evidence type="ECO:0000313" key="7">
    <source>
        <dbReference type="Proteomes" id="UP000251213"/>
    </source>
</evidence>
<organism evidence="6 7">
    <name type="scientific">Thermoflavimicrobium daqui</name>
    <dbReference type="NCBI Taxonomy" id="2137476"/>
    <lineage>
        <taxon>Bacteria</taxon>
        <taxon>Bacillati</taxon>
        <taxon>Bacillota</taxon>
        <taxon>Bacilli</taxon>
        <taxon>Bacillales</taxon>
        <taxon>Thermoactinomycetaceae</taxon>
        <taxon>Thermoflavimicrobium</taxon>
    </lineage>
</organism>
<dbReference type="Proteomes" id="UP000251213">
    <property type="component" value="Unassembled WGS sequence"/>
</dbReference>
<dbReference type="SMART" id="SM00318">
    <property type="entry name" value="SNc"/>
    <property type="match status" value="1"/>
</dbReference>
<sequence>MIRVNVSMNNRIYKKGVQYTPLIFWLVLIISSVFMGCQDEFLVKRSVTEKFPEREQKSSAIVSKVIDGDTIEIDRKGKKEIVRLIMVDTPELNQNKNHPQPFAHEAKLSLKKFLEGQLVLLEKDEQERDPYGRMLFYVYKDDRLVQEWLVMQGYARVKAYPPNLKYYDRLKTVEENARRKQIKIWSQPSLRN</sequence>
<keyword evidence="7" id="KW-1185">Reference proteome</keyword>
<evidence type="ECO:0000256" key="2">
    <source>
        <dbReference type="ARBA" id="ARBA00022759"/>
    </source>
</evidence>
<name>A0A364K623_9BACL</name>
<dbReference type="GO" id="GO:0016787">
    <property type="term" value="F:hydrolase activity"/>
    <property type="evidence" value="ECO:0007669"/>
    <property type="project" value="UniProtKB-KW"/>
</dbReference>
<feature type="transmembrane region" description="Helical" evidence="4">
    <location>
        <begin position="16"/>
        <end position="36"/>
    </location>
</feature>
<dbReference type="GO" id="GO:0004519">
    <property type="term" value="F:endonuclease activity"/>
    <property type="evidence" value="ECO:0007669"/>
    <property type="project" value="UniProtKB-KW"/>
</dbReference>
<dbReference type="Gene3D" id="2.40.50.90">
    <property type="match status" value="1"/>
</dbReference>
<keyword evidence="2" id="KW-0255">Endonuclease</keyword>
<dbReference type="PANTHER" id="PTHR12302:SF3">
    <property type="entry name" value="SERINE_THREONINE-PROTEIN KINASE 31"/>
    <property type="match status" value="1"/>
</dbReference>
<keyword evidence="1" id="KW-0540">Nuclease</keyword>
<dbReference type="InterPro" id="IPR035437">
    <property type="entry name" value="SNase_OB-fold_sf"/>
</dbReference>
<dbReference type="EMBL" id="QJKK01000003">
    <property type="protein sequence ID" value="RAL25744.1"/>
    <property type="molecule type" value="Genomic_DNA"/>
</dbReference>
<dbReference type="SUPFAM" id="SSF50199">
    <property type="entry name" value="Staphylococcal nuclease"/>
    <property type="match status" value="1"/>
</dbReference>
<keyword evidence="4" id="KW-0472">Membrane</keyword>
<dbReference type="AlphaFoldDB" id="A0A364K623"/>
<proteinExistence type="predicted"/>
<protein>
    <recommendedName>
        <fullName evidence="5">TNase-like domain-containing protein</fullName>
    </recommendedName>
</protein>
<evidence type="ECO:0000259" key="5">
    <source>
        <dbReference type="PROSITE" id="PS50830"/>
    </source>
</evidence>
<evidence type="ECO:0000256" key="1">
    <source>
        <dbReference type="ARBA" id="ARBA00022722"/>
    </source>
</evidence>
<dbReference type="PROSITE" id="PS50830">
    <property type="entry name" value="TNASE_3"/>
    <property type="match status" value="1"/>
</dbReference>
<dbReference type="Pfam" id="PF00565">
    <property type="entry name" value="SNase"/>
    <property type="match status" value="1"/>
</dbReference>
<gene>
    <name evidence="6" type="ORF">DL897_06620</name>
</gene>
<reference evidence="6 7" key="1">
    <citation type="submission" date="2018-06" db="EMBL/GenBank/DDBJ databases">
        <title>Thermoflavimicrobium daqus sp. nov., a thermophilic microbe isolated from Moutai-flavour Daqu.</title>
        <authorList>
            <person name="Wang X."/>
            <person name="Zhou H."/>
        </authorList>
    </citation>
    <scope>NUCLEOTIDE SEQUENCE [LARGE SCALE GENOMIC DNA]</scope>
    <source>
        <strain evidence="6 7">FBKL4.011</strain>
    </source>
</reference>
<dbReference type="GO" id="GO:0003676">
    <property type="term" value="F:nucleic acid binding"/>
    <property type="evidence" value="ECO:0007669"/>
    <property type="project" value="InterPro"/>
</dbReference>
<dbReference type="PROSITE" id="PS01123">
    <property type="entry name" value="TNASE_1"/>
    <property type="match status" value="1"/>
</dbReference>
<keyword evidence="4" id="KW-0812">Transmembrane</keyword>
<dbReference type="InterPro" id="IPR002071">
    <property type="entry name" value="Thermonucl_AS"/>
</dbReference>
<reference evidence="6 7" key="2">
    <citation type="submission" date="2018-06" db="EMBL/GenBank/DDBJ databases">
        <authorList>
            <person name="Zhirakovskaya E."/>
        </authorList>
    </citation>
    <scope>NUCLEOTIDE SEQUENCE [LARGE SCALE GENOMIC DNA]</scope>
    <source>
        <strain evidence="6 7">FBKL4.011</strain>
    </source>
</reference>
<dbReference type="OrthoDB" id="4376109at2"/>
<dbReference type="InterPro" id="IPR016071">
    <property type="entry name" value="Staphylococal_nuclease_OB-fold"/>
</dbReference>
<evidence type="ECO:0000256" key="3">
    <source>
        <dbReference type="ARBA" id="ARBA00022801"/>
    </source>
</evidence>
<dbReference type="PANTHER" id="PTHR12302">
    <property type="entry name" value="EBNA2 BINDING PROTEIN P100"/>
    <property type="match status" value="1"/>
</dbReference>